<gene>
    <name evidence="1" type="ORF">EHQ46_03930</name>
</gene>
<dbReference type="RefSeq" id="WP_135633558.1">
    <property type="nucleotide sequence ID" value="NZ_RQFU01000005.1"/>
</dbReference>
<reference evidence="2" key="1">
    <citation type="journal article" date="2019" name="PLoS Negl. Trop. Dis.">
        <title>Revisiting the worldwide diversity of Leptospira species in the environment.</title>
        <authorList>
            <person name="Vincent A.T."/>
            <person name="Schiettekatte O."/>
            <person name="Bourhy P."/>
            <person name="Veyrier F.J."/>
            <person name="Picardeau M."/>
        </authorList>
    </citation>
    <scope>NUCLEOTIDE SEQUENCE [LARGE SCALE GENOMIC DNA]</scope>
    <source>
        <strain evidence="2">201800272</strain>
    </source>
</reference>
<name>A0ABY2M5C1_9LEPT</name>
<accession>A0ABY2M5C1</accession>
<evidence type="ECO:0000313" key="1">
    <source>
        <dbReference type="EMBL" id="TGL24277.1"/>
    </source>
</evidence>
<dbReference type="Proteomes" id="UP000298200">
    <property type="component" value="Unassembled WGS sequence"/>
</dbReference>
<keyword evidence="2" id="KW-1185">Reference proteome</keyword>
<dbReference type="EMBL" id="RQFU01000005">
    <property type="protein sequence ID" value="TGL24277.1"/>
    <property type="molecule type" value="Genomic_DNA"/>
</dbReference>
<evidence type="ECO:0000313" key="2">
    <source>
        <dbReference type="Proteomes" id="UP000298200"/>
    </source>
</evidence>
<proteinExistence type="predicted"/>
<sequence length="143" mass="16718">MQTPFNIYFHPIELEGTAYIEFLPGNYLGKCWNENSIFLDENTFSIFEDVFEEIIESYDHYAFQELSESKFDVLLQSLGIRLEEIRNDSLFSKSGKTLSLPKKELIQKEIQSNKEGAIEVLERFTLWIQELRKQNIALSILGI</sequence>
<comment type="caution">
    <text evidence="1">The sequence shown here is derived from an EMBL/GenBank/DDBJ whole genome shotgun (WGS) entry which is preliminary data.</text>
</comment>
<protein>
    <submittedName>
        <fullName evidence="1">Uncharacterized protein</fullName>
    </submittedName>
</protein>
<organism evidence="1 2">
    <name type="scientific">Leptospira yanagawae</name>
    <dbReference type="NCBI Taxonomy" id="293069"/>
    <lineage>
        <taxon>Bacteria</taxon>
        <taxon>Pseudomonadati</taxon>
        <taxon>Spirochaetota</taxon>
        <taxon>Spirochaetia</taxon>
        <taxon>Leptospirales</taxon>
        <taxon>Leptospiraceae</taxon>
        <taxon>Leptospira</taxon>
    </lineage>
</organism>